<evidence type="ECO:0000313" key="2">
    <source>
        <dbReference type="Proteomes" id="UP001143463"/>
    </source>
</evidence>
<proteinExistence type="predicted"/>
<reference evidence="1" key="1">
    <citation type="journal article" date="2014" name="Int. J. Syst. Evol. Microbiol.">
        <title>Complete genome sequence of Corynebacterium casei LMG S-19264T (=DSM 44701T), isolated from a smear-ripened cheese.</title>
        <authorList>
            <consortium name="US DOE Joint Genome Institute (JGI-PGF)"/>
            <person name="Walter F."/>
            <person name="Albersmeier A."/>
            <person name="Kalinowski J."/>
            <person name="Ruckert C."/>
        </authorList>
    </citation>
    <scope>NUCLEOTIDE SEQUENCE</scope>
    <source>
        <strain evidence="1">VKM Ac-1069</strain>
    </source>
</reference>
<accession>A0A9W6NX35</accession>
<dbReference type="RefSeq" id="WP_197040917.1">
    <property type="nucleotide sequence ID" value="NZ_BAAAUZ010000020.1"/>
</dbReference>
<comment type="caution">
    <text evidence="1">The sequence shown here is derived from an EMBL/GenBank/DDBJ whole genome shotgun (WGS) entry which is preliminary data.</text>
</comment>
<evidence type="ECO:0000313" key="1">
    <source>
        <dbReference type="EMBL" id="GLL12221.1"/>
    </source>
</evidence>
<keyword evidence="2" id="KW-1185">Reference proteome</keyword>
<reference evidence="1" key="2">
    <citation type="submission" date="2023-01" db="EMBL/GenBank/DDBJ databases">
        <authorList>
            <person name="Sun Q."/>
            <person name="Evtushenko L."/>
        </authorList>
    </citation>
    <scope>NUCLEOTIDE SEQUENCE</scope>
    <source>
        <strain evidence="1">VKM Ac-1069</strain>
    </source>
</reference>
<name>A0A9W6NX35_9PSEU</name>
<protein>
    <submittedName>
        <fullName evidence="1">Uncharacterized protein</fullName>
    </submittedName>
</protein>
<dbReference type="EMBL" id="BSFQ01000012">
    <property type="protein sequence ID" value="GLL12221.1"/>
    <property type="molecule type" value="Genomic_DNA"/>
</dbReference>
<dbReference type="AlphaFoldDB" id="A0A9W6NX35"/>
<dbReference type="Proteomes" id="UP001143463">
    <property type="component" value="Unassembled WGS sequence"/>
</dbReference>
<gene>
    <name evidence="1" type="ORF">GCM10017577_33620</name>
</gene>
<organism evidence="1 2">
    <name type="scientific">Pseudonocardia halophobica</name>
    <dbReference type="NCBI Taxonomy" id="29401"/>
    <lineage>
        <taxon>Bacteria</taxon>
        <taxon>Bacillati</taxon>
        <taxon>Actinomycetota</taxon>
        <taxon>Actinomycetes</taxon>
        <taxon>Pseudonocardiales</taxon>
        <taxon>Pseudonocardiaceae</taxon>
        <taxon>Pseudonocardia</taxon>
    </lineage>
</organism>
<sequence length="56" mass="5813">MPTASTAIVVDDSGVRIGTVDGNGQVRDFARVRIGSTRADGVAVDFAGRRLGRVVP</sequence>